<protein>
    <submittedName>
        <fullName evidence="1">Phosphotransferase enzyme family protein</fullName>
    </submittedName>
</protein>
<evidence type="ECO:0000313" key="2">
    <source>
        <dbReference type="Proteomes" id="UP000231791"/>
    </source>
</evidence>
<dbReference type="SUPFAM" id="SSF56112">
    <property type="entry name" value="Protein kinase-like (PK-like)"/>
    <property type="match status" value="1"/>
</dbReference>
<dbReference type="Proteomes" id="UP000231791">
    <property type="component" value="Chromosome"/>
</dbReference>
<gene>
    <name evidence="1" type="ORF">SLAV_20825</name>
</gene>
<sequence>MTDDLATSPAVQGLLERLGLGRLLPREGESPRGRNRNAAGPTTTGRAVFVKQLDGRQPDAARRFRRQRAYEETAVAGERPLTSPKCLGWDEEELLIVFEWLDGARSGSDLASDERFDDELAHRAGEMVGALHALPPDALPAEASGTTEPDPILLPPLEFFESLPLAYHTQASGASLEAWGMLQRDTELTLALRRLRSAEAAAAVTPVHGDLRLDQFLLHDGQLHLCDWEEFRRADPARDVGSFIGEWLHRAVLDIPAKDAELSGPSPRLSHQDIVRRGVAELDRLRTRSVAFWEGYRASTAVTDPGLPVRATAFAGWHLIDRMFASAEQRPRLTALDRAAAGIGRSAVLHPEKFTTVLGLEA</sequence>
<evidence type="ECO:0000313" key="1">
    <source>
        <dbReference type="EMBL" id="ATZ25986.1"/>
    </source>
</evidence>
<dbReference type="Gene3D" id="3.90.1200.10">
    <property type="match status" value="1"/>
</dbReference>
<organism evidence="1 2">
    <name type="scientific">Streptomyces lavendulae subsp. lavendulae</name>
    <dbReference type="NCBI Taxonomy" id="58340"/>
    <lineage>
        <taxon>Bacteria</taxon>
        <taxon>Bacillati</taxon>
        <taxon>Actinomycetota</taxon>
        <taxon>Actinomycetes</taxon>
        <taxon>Kitasatosporales</taxon>
        <taxon>Streptomycetaceae</taxon>
        <taxon>Streptomyces</taxon>
    </lineage>
</organism>
<dbReference type="RefSeq" id="WP_037686848.1">
    <property type="nucleotide sequence ID" value="NZ_CP024985.1"/>
</dbReference>
<dbReference type="OrthoDB" id="2410440at2"/>
<dbReference type="NCBIfam" id="NF038156">
    <property type="entry name" value="lant_syn_V_LxmK"/>
    <property type="match status" value="1"/>
</dbReference>
<keyword evidence="1" id="KW-0808">Transferase</keyword>
<dbReference type="GO" id="GO:0016740">
    <property type="term" value="F:transferase activity"/>
    <property type="evidence" value="ECO:0007669"/>
    <property type="project" value="UniProtKB-KW"/>
</dbReference>
<dbReference type="InterPro" id="IPR002575">
    <property type="entry name" value="Aminoglycoside_PTrfase"/>
</dbReference>
<dbReference type="Pfam" id="PF01636">
    <property type="entry name" value="APH"/>
    <property type="match status" value="1"/>
</dbReference>
<reference evidence="1 2" key="1">
    <citation type="submission" date="2017-11" db="EMBL/GenBank/DDBJ databases">
        <title>Complete genome sequence of Streptomyces lavendulae subsp. lavendulae CCM 3239 (formerly 'Streptomyces aureofaciens CCM 3239'), the producer of the angucycline-type antibiotic auricin.</title>
        <authorList>
            <person name="Busche T."/>
            <person name="Novakova R."/>
            <person name="Al'Dilaimi A."/>
            <person name="Homerova D."/>
            <person name="Feckova L."/>
            <person name="Rezuchova B."/>
            <person name="Mingyar E."/>
            <person name="Csolleiova D."/>
            <person name="Bekeova C."/>
            <person name="Winkler A."/>
            <person name="Sevcikova B."/>
            <person name="Kalinowski J."/>
            <person name="Kormanec J."/>
            <person name="Ruckert C."/>
        </authorList>
    </citation>
    <scope>NUCLEOTIDE SEQUENCE [LARGE SCALE GENOMIC DNA]</scope>
    <source>
        <strain evidence="1 2">CCM 3239</strain>
    </source>
</reference>
<accession>A0A2K8PGW1</accession>
<dbReference type="GeneID" id="49385199"/>
<dbReference type="EMBL" id="CP024985">
    <property type="protein sequence ID" value="ATZ25986.1"/>
    <property type="molecule type" value="Genomic_DNA"/>
</dbReference>
<dbReference type="AlphaFoldDB" id="A0A2K8PGW1"/>
<dbReference type="KEGG" id="slx:SLAV_20825"/>
<name>A0A2K8PGW1_STRLA</name>
<proteinExistence type="predicted"/>
<dbReference type="InterPro" id="IPR011009">
    <property type="entry name" value="Kinase-like_dom_sf"/>
</dbReference>
<keyword evidence="2" id="KW-1185">Reference proteome</keyword>